<reference evidence="2" key="1">
    <citation type="submission" date="2023-01" db="EMBL/GenBank/DDBJ databases">
        <authorList>
            <person name="Van Ghelder C."/>
            <person name="Rancurel C."/>
        </authorList>
    </citation>
    <scope>NUCLEOTIDE SEQUENCE</scope>
    <source>
        <strain evidence="2">CNCM I-4278</strain>
    </source>
</reference>
<gene>
    <name evidence="2" type="ORF">PDIGIT_LOCUS4211</name>
</gene>
<evidence type="ECO:0000256" key="1">
    <source>
        <dbReference type="SAM" id="MobiDB-lite"/>
    </source>
</evidence>
<sequence length="266" mass="29892">MSSLPPDVADARKNRVNNEILGLFKRAPQKSEASSRSFRGMGFYTHVANSPSAENAAASLQPQFLPSGGPSQYNRKAMLSGELPEEIKAIHRDMAQILERERELISREIIPNPSDKYGEFVLPVAPLRLPRRICHGDLMTLRHFLLSNMGLNIVEFARLKKMLGESRWPPRLASVEAYNASTQKPWSDHNLNPLTVYNKKKPDNPGVENPMCKQLGFPTGATDTPRVITREQPVRGEDLRRAVLRKTIASGKPSYDSSRDPRRKGR</sequence>
<evidence type="ECO:0000313" key="3">
    <source>
        <dbReference type="Proteomes" id="UP001152607"/>
    </source>
</evidence>
<comment type="caution">
    <text evidence="2">The sequence shown here is derived from an EMBL/GenBank/DDBJ whole genome shotgun (WGS) entry which is preliminary data.</text>
</comment>
<dbReference type="EMBL" id="CAOQHR010000002">
    <property type="protein sequence ID" value="CAI6330260.1"/>
    <property type="molecule type" value="Genomic_DNA"/>
</dbReference>
<feature type="region of interest" description="Disordered" evidence="1">
    <location>
        <begin position="245"/>
        <end position="266"/>
    </location>
</feature>
<protein>
    <submittedName>
        <fullName evidence="2">Uncharacterized protein</fullName>
    </submittedName>
</protein>
<dbReference type="OrthoDB" id="3693506at2759"/>
<accession>A0A9W4XGM1</accession>
<evidence type="ECO:0000313" key="2">
    <source>
        <dbReference type="EMBL" id="CAI6330260.1"/>
    </source>
</evidence>
<proteinExistence type="predicted"/>
<keyword evidence="3" id="KW-1185">Reference proteome</keyword>
<dbReference type="AlphaFoldDB" id="A0A9W4XGM1"/>
<dbReference type="Proteomes" id="UP001152607">
    <property type="component" value="Unassembled WGS sequence"/>
</dbReference>
<organism evidence="2 3">
    <name type="scientific">Periconia digitata</name>
    <dbReference type="NCBI Taxonomy" id="1303443"/>
    <lineage>
        <taxon>Eukaryota</taxon>
        <taxon>Fungi</taxon>
        <taxon>Dikarya</taxon>
        <taxon>Ascomycota</taxon>
        <taxon>Pezizomycotina</taxon>
        <taxon>Dothideomycetes</taxon>
        <taxon>Pleosporomycetidae</taxon>
        <taxon>Pleosporales</taxon>
        <taxon>Massarineae</taxon>
        <taxon>Periconiaceae</taxon>
        <taxon>Periconia</taxon>
    </lineage>
</organism>
<name>A0A9W4XGM1_9PLEO</name>